<organism evidence="2 6">
    <name type="scientific">Plasmodium berghei</name>
    <dbReference type="NCBI Taxonomy" id="5821"/>
    <lineage>
        <taxon>Eukaryota</taxon>
        <taxon>Sar</taxon>
        <taxon>Alveolata</taxon>
        <taxon>Apicomplexa</taxon>
        <taxon>Aconoidasida</taxon>
        <taxon>Haemosporida</taxon>
        <taxon>Plasmodiidae</taxon>
        <taxon>Plasmodium</taxon>
        <taxon>Plasmodium (Vinckeia)</taxon>
    </lineage>
</organism>
<protein>
    <recommendedName>
        <fullName evidence="10">Asparagine-rich protein</fullName>
    </recommendedName>
</protein>
<dbReference type="OrthoDB" id="378554at2759"/>
<evidence type="ECO:0000313" key="8">
    <source>
        <dbReference type="Proteomes" id="UP000220214"/>
    </source>
</evidence>
<gene>
    <name evidence="2" type="ORF">PBK173_000106800</name>
    <name evidence="4" type="ORF">PBNK65E_000102500</name>
    <name evidence="3" type="ORF">PBNK65NY_000101800</name>
    <name evidence="5" type="ORF">PBSP11A_000101900</name>
</gene>
<dbReference type="EMBL" id="LT160026">
    <property type="protein sequence ID" value="CXI18083.1"/>
    <property type="molecule type" value="Genomic_DNA"/>
</dbReference>
<evidence type="ECO:0000313" key="2">
    <source>
        <dbReference type="EMBL" id="CXI18083.1"/>
    </source>
</evidence>
<accession>A0A0Y9VAR2</accession>
<dbReference type="Proteomes" id="UP000069549">
    <property type="component" value="Chromosome 6"/>
</dbReference>
<evidence type="ECO:0000313" key="6">
    <source>
        <dbReference type="Proteomes" id="UP000069549"/>
    </source>
</evidence>
<dbReference type="Proteomes" id="UP000219860">
    <property type="component" value="Chromosome 6"/>
</dbReference>
<dbReference type="VEuPathDB" id="PlasmoDB:PBANKA_0612200"/>
<name>A0A0Y9VAR2_PLABE</name>
<sequence length="1251" mass="143697">MENNAFAQKIYFKGFNERKINYLKFDEHSENISISNNSSNIPMRNISNNNERMQIGKLNVQNINSNTNLTHQGSKTMNFENEYINSSTQNTQNFNAVHGNSGYSNSQLLFLNKNMNSNNSINPSINNIGNLNNMYNFNKNLKSNDILKDNILNKNMYNDFKHGDNKMDFNNLNMKSFTKSRNMNIHNVNSNSNINGNTKLILHDLNSDHIDVGNKNNINDSYINSYKLNINTGNIPGNHQHINNYDSNVMDKGTKTDAIYNSENNNMNNNNNNMNNNNNNMNNNNNNMNNNNNNMNSNNNNMNSNNNNMNSDNIYLSGQTNNTLNRNNIKNNLNNFLNTNILMNKHRNKFTSENTLNSFNSTNNELIGNNNNNQKNKNAHLKMYENDNIQIFKGIESNNDLIINHMNQEMLGNNFNTHTSNSNIGGNNMTQLANIGNTPGNLASYNRPNTHNVNIMNNNNNNIGNNTLNNVMHNQIANQISGHLTNPNMKNMTNSNNMHVIDTDISNFNKNILLKQTNVNNTGSHSNINNYNNTNISHIQQNVSKFSKMNNMYNDIVTGINNVENNKVNVRGNLINFEYLNDKDNINELQKNMILNDSSSNIKNFSINNGNMDFLNNKNGIDMVNNVNNFNNVNNNNQINYVPEIQNFGNTCSNISSTNINYNMLNTIRDGGNEIKINEQIISKNIEIPKKSGVGNTIQNISSNNIITTDNYANLLKQICTPIKNRTDNTANSVSDNLIVKDFGDSSNEYGPNAGNMVAGIDCDSLTTKQNNSNSNSNSNSNEEREIQSNYILTGKYNNPNNNNNNNSSNNNNNSSSNNSNIYELKKLNLYAENKKKKENEKNDEKTFKNNIKKNKTKVFFYINPKYIIEPLKRKIYQNMSVFIENLISDIQKIENKNRAEILENLHNTPWFCMIFDFDGISKLLNVFNKYLIYSDSLIIPDILMSTKLNNGNLPGINSGVSSRNDIVNSTCVNNEKSEIDEEKHFEENGNENNVVNKSGSDINNEYMQSFNFYFEKSNKFDILNKKIYDYENNIIENVEKLNYLKDLCRSLKSQVDLKKKKFLLLFEKAKLKNYIYKNKDLQTILDIEKKLAINVEQPKTNNEYYTVFKKINDGLNYLKKYSNIIILNNSMYNDILNEQESGNFCESSISTDELAHEENLNDDIDNNNPDEDINNMNISPSNQINKRNNDNQNQNNNDDNLFFKNKNATLKDYEQDKEVNKKRKTINQIKNLQWEKEENEEWVDDFLEDF</sequence>
<proteinExistence type="predicted"/>
<evidence type="ECO:0000313" key="4">
    <source>
        <dbReference type="EMBL" id="SCN23484.1"/>
    </source>
</evidence>
<feature type="compositionally biased region" description="Low complexity" evidence="1">
    <location>
        <begin position="798"/>
        <end position="820"/>
    </location>
</feature>
<evidence type="ECO:0000256" key="1">
    <source>
        <dbReference type="SAM" id="MobiDB-lite"/>
    </source>
</evidence>
<feature type="compositionally biased region" description="Low complexity" evidence="1">
    <location>
        <begin position="771"/>
        <end position="781"/>
    </location>
</feature>
<dbReference type="EMBL" id="LT608254">
    <property type="protein sequence ID" value="SCO59795.1"/>
    <property type="molecule type" value="Genomic_DNA"/>
</dbReference>
<dbReference type="Proteomes" id="UP000516480">
    <property type="component" value="Chromosome 6"/>
</dbReference>
<dbReference type="AlphaFoldDB" id="A0A0Y9VAR2"/>
<dbReference type="OMA" id="RKIYQNM"/>
<evidence type="ECO:0000313" key="3">
    <source>
        <dbReference type="EMBL" id="SCM19750.1"/>
    </source>
</evidence>
<dbReference type="Proteomes" id="UP000220214">
    <property type="component" value="Chromosome 6"/>
</dbReference>
<evidence type="ECO:0000313" key="9">
    <source>
        <dbReference type="Proteomes" id="UP000516480"/>
    </source>
</evidence>
<dbReference type="EMBL" id="LT614632">
    <property type="protein sequence ID" value="SCN23484.1"/>
    <property type="molecule type" value="Genomic_DNA"/>
</dbReference>
<feature type="region of interest" description="Disordered" evidence="1">
    <location>
        <begin position="1165"/>
        <end position="1201"/>
    </location>
</feature>
<evidence type="ECO:0000313" key="7">
    <source>
        <dbReference type="Proteomes" id="UP000219860"/>
    </source>
</evidence>
<feature type="compositionally biased region" description="Low complexity" evidence="1">
    <location>
        <begin position="1175"/>
        <end position="1201"/>
    </location>
</feature>
<evidence type="ECO:0008006" key="10">
    <source>
        <dbReference type="Google" id="ProtNLM"/>
    </source>
</evidence>
<feature type="compositionally biased region" description="Low complexity" evidence="1">
    <location>
        <begin position="274"/>
        <end position="311"/>
    </location>
</feature>
<feature type="region of interest" description="Disordered" evidence="1">
    <location>
        <begin position="274"/>
        <end position="312"/>
    </location>
</feature>
<dbReference type="EMBL" id="LT608142">
    <property type="protein sequence ID" value="SCM19750.1"/>
    <property type="molecule type" value="Genomic_DNA"/>
</dbReference>
<reference evidence="2 6" key="1">
    <citation type="submission" date="2016-02" db="EMBL/GenBank/DDBJ databases">
        <authorList>
            <consortium name="Pathogen Informatics"/>
        </authorList>
    </citation>
    <scope>NUCLEOTIDE SEQUENCE [LARGE SCALE GENOMIC DNA]</scope>
    <source>
        <strain evidence="2 6">K173</strain>
        <strain evidence="3 9">NK65 ny</strain>
        <strain evidence="4 8">NK65e</strain>
        <strain evidence="5 7">SP11 Antwerpcl1</strain>
    </source>
</reference>
<evidence type="ECO:0000313" key="5">
    <source>
        <dbReference type="EMBL" id="SCO59795.1"/>
    </source>
</evidence>
<feature type="region of interest" description="Disordered" evidence="1">
    <location>
        <begin position="765"/>
        <end position="820"/>
    </location>
</feature>
<feature type="compositionally biased region" description="Acidic residues" evidence="1">
    <location>
        <begin position="1165"/>
        <end position="1174"/>
    </location>
</feature>